<name>A0A7C4I5L6_CALS0</name>
<dbReference type="EMBL" id="DTAD01000057">
    <property type="protein sequence ID" value="HGN90534.1"/>
    <property type="molecule type" value="Genomic_DNA"/>
</dbReference>
<keyword evidence="1" id="KW-0812">Transmembrane</keyword>
<dbReference type="EMBL" id="DRXG01000044">
    <property type="protein sequence ID" value="HHN52121.1"/>
    <property type="molecule type" value="Genomic_DNA"/>
</dbReference>
<reference evidence="3" key="1">
    <citation type="journal article" date="2020" name="mSystems">
        <title>Genome- and Community-Level Interaction Insights into Carbon Utilization and Element Cycling Functions of Hydrothermarchaeota in Hydrothermal Sediment.</title>
        <authorList>
            <person name="Zhou Z."/>
            <person name="Liu Y."/>
            <person name="Xu W."/>
            <person name="Pan J."/>
            <person name="Luo Z.H."/>
            <person name="Li M."/>
        </authorList>
    </citation>
    <scope>NUCLEOTIDE SEQUENCE [LARGE SCALE GENOMIC DNA]</scope>
    <source>
        <strain evidence="4">SpSt-1073</strain>
        <strain evidence="3">SpSt-613</strain>
        <strain evidence="2">SpSt-669</strain>
    </source>
</reference>
<gene>
    <name evidence="4" type="ORF">ENM30_02280</name>
    <name evidence="3" type="ORF">ENT82_05340</name>
    <name evidence="2" type="ORF">ENU43_01935</name>
</gene>
<evidence type="ECO:0000313" key="2">
    <source>
        <dbReference type="EMBL" id="HGL40415.1"/>
    </source>
</evidence>
<accession>A0A7C4I5L6</accession>
<feature type="transmembrane region" description="Helical" evidence="1">
    <location>
        <begin position="36"/>
        <end position="54"/>
    </location>
</feature>
<evidence type="ECO:0000256" key="1">
    <source>
        <dbReference type="SAM" id="Phobius"/>
    </source>
</evidence>
<dbReference type="EMBL" id="DTCM01000022">
    <property type="protein sequence ID" value="HGL40415.1"/>
    <property type="molecule type" value="Genomic_DNA"/>
</dbReference>
<sequence length="117" mass="12414">MRPAPLLLVLVLSLWQLAQGLAMRFEVVEPDMVRPIHIGVGALTALILLGLLRSARKQGERIGSDLAFVFLLIIFQGLAGLFILAEVSLAAIIHLVLSFFVVGSVAAALILAASETG</sequence>
<evidence type="ECO:0000313" key="3">
    <source>
        <dbReference type="EMBL" id="HGN90534.1"/>
    </source>
</evidence>
<protein>
    <submittedName>
        <fullName evidence="3">Uncharacterized protein</fullName>
    </submittedName>
</protein>
<dbReference type="AlphaFoldDB" id="A0A7C4I5L6"/>
<keyword evidence="1" id="KW-1133">Transmembrane helix</keyword>
<feature type="transmembrane region" description="Helical" evidence="1">
    <location>
        <begin position="66"/>
        <end position="85"/>
    </location>
</feature>
<evidence type="ECO:0000313" key="4">
    <source>
        <dbReference type="EMBL" id="HHN52121.1"/>
    </source>
</evidence>
<organism evidence="3">
    <name type="scientific">Caldiarchaeum subterraneum</name>
    <dbReference type="NCBI Taxonomy" id="311458"/>
    <lineage>
        <taxon>Archaea</taxon>
        <taxon>Nitrososphaerota</taxon>
        <taxon>Candidatus Caldarchaeales</taxon>
        <taxon>Candidatus Caldarchaeaceae</taxon>
        <taxon>Candidatus Caldarchaeum</taxon>
    </lineage>
</organism>
<feature type="transmembrane region" description="Helical" evidence="1">
    <location>
        <begin position="91"/>
        <end position="113"/>
    </location>
</feature>
<proteinExistence type="predicted"/>
<keyword evidence="1" id="KW-0472">Membrane</keyword>
<comment type="caution">
    <text evidence="3">The sequence shown here is derived from an EMBL/GenBank/DDBJ whole genome shotgun (WGS) entry which is preliminary data.</text>
</comment>